<dbReference type="Proteomes" id="UP000663193">
    <property type="component" value="Chromosome 6"/>
</dbReference>
<protein>
    <submittedName>
        <fullName evidence="3">Uncharacterized protein</fullName>
    </submittedName>
</protein>
<dbReference type="VEuPathDB" id="FungiDB:JI435_056250"/>
<dbReference type="OrthoDB" id="3340520at2759"/>
<dbReference type="Pfam" id="PF07103">
    <property type="entry name" value="DUF1365"/>
    <property type="match status" value="1"/>
</dbReference>
<keyword evidence="2" id="KW-0732">Signal</keyword>
<keyword evidence="4" id="KW-1185">Reference proteome</keyword>
<accession>A0A7U2HZD1</accession>
<keyword evidence="1" id="KW-0472">Membrane</keyword>
<keyword evidence="1" id="KW-1133">Transmembrane helix</keyword>
<dbReference type="RefSeq" id="XP_001796024.1">
    <property type="nucleotide sequence ID" value="XM_001795972.1"/>
</dbReference>
<keyword evidence="1" id="KW-0812">Transmembrane</keyword>
<name>A0A7U2HZD1_PHANO</name>
<sequence>MGIAARGRFGLLSFFICSVVALVPGGVVDGWRAAPLLAIWAAGAGVRWYHGDRQILMDSVVFGVWNAILARAELKGLVTRGLDDSDLVRLWVVACCVAVPLALVAYLARRESGTHDRTPEELKGLTLSKWDVSYPKAKIFPCQTKHARMFPKRHAFQYSYLQCGFPIIPAGVRPDGTALGSGDAQLGCWWMSIRAEDYLIRGNGSLGFYNKLKLYLRDQNVDDADWSYAYLITAPRFFGYSFNPVSFWYIYDSEHQLTKMILEVNNTFGERRMYLLDGSNVVPSTPQSTDSEASSPDLPLGAKSRFNDIWMKDFHVSPFNSRKGSYVLRAQNPFPYATYDTPVVDNTITLISSKDHAKLVARLNSTGPALDQDHMSVSDTLRFILSWWWVGFVTFPRIVKEAGLLFFKRSLHVWFRPEVLHTGVGRLPTATEATLCDVFEEHLFQLIHRSQEPFHITLHTAIPDSPIREIITTYIQGRDIPLRKLEIRVLTPAFYSRFVHYAYTSEAFDRECIFTDEKNRTLWISRPELLPLLFNRRTPSEPHQSFKNRTYLDEMRWRLLRRLRCPPAAPAYAASTPSKAEFTTEDVRSLPFSEMDQFMRSSPARIGSRQYRKIVTKLFLAQRFGFGFAEVLGLMDVIVRVLLCWLGALQLATLRTQSQNAGIDGCSTKMFRDCSRDVEYGYVEWWWFVGTMLATSACHGYGLLKG</sequence>
<feature type="chain" id="PRO_5034309816" evidence="2">
    <location>
        <begin position="22"/>
        <end position="706"/>
    </location>
</feature>
<evidence type="ECO:0000313" key="3">
    <source>
        <dbReference type="EMBL" id="QRC95984.1"/>
    </source>
</evidence>
<evidence type="ECO:0000256" key="1">
    <source>
        <dbReference type="SAM" id="Phobius"/>
    </source>
</evidence>
<dbReference type="AlphaFoldDB" id="A0A7U2HZD1"/>
<evidence type="ECO:0000313" key="4">
    <source>
        <dbReference type="Proteomes" id="UP000663193"/>
    </source>
</evidence>
<dbReference type="KEGG" id="pno:SNOG_05625"/>
<feature type="transmembrane region" description="Helical" evidence="1">
    <location>
        <begin position="55"/>
        <end position="72"/>
    </location>
</feature>
<evidence type="ECO:0000256" key="2">
    <source>
        <dbReference type="SAM" id="SignalP"/>
    </source>
</evidence>
<organism evidence="3 4">
    <name type="scientific">Phaeosphaeria nodorum (strain SN15 / ATCC MYA-4574 / FGSC 10173)</name>
    <name type="common">Glume blotch fungus</name>
    <name type="synonym">Parastagonospora nodorum</name>
    <dbReference type="NCBI Taxonomy" id="321614"/>
    <lineage>
        <taxon>Eukaryota</taxon>
        <taxon>Fungi</taxon>
        <taxon>Dikarya</taxon>
        <taxon>Ascomycota</taxon>
        <taxon>Pezizomycotina</taxon>
        <taxon>Dothideomycetes</taxon>
        <taxon>Pleosporomycetidae</taxon>
        <taxon>Pleosporales</taxon>
        <taxon>Pleosporineae</taxon>
        <taxon>Phaeosphaeriaceae</taxon>
        <taxon>Parastagonospora</taxon>
    </lineage>
</organism>
<reference evidence="4" key="1">
    <citation type="journal article" date="2021" name="BMC Genomics">
        <title>Chromosome-level genome assembly and manually-curated proteome of model necrotroph Parastagonospora nodorum Sn15 reveals a genome-wide trove of candidate effector homologs, and redundancy of virulence-related functions within an accessory chromosome.</title>
        <authorList>
            <person name="Bertazzoni S."/>
            <person name="Jones D.A.B."/>
            <person name="Phan H.T."/>
            <person name="Tan K.-C."/>
            <person name="Hane J.K."/>
        </authorList>
    </citation>
    <scope>NUCLEOTIDE SEQUENCE [LARGE SCALE GENOMIC DNA]</scope>
    <source>
        <strain evidence="4">SN15 / ATCC MYA-4574 / FGSC 10173)</strain>
    </source>
</reference>
<feature type="signal peptide" evidence="2">
    <location>
        <begin position="1"/>
        <end position="21"/>
    </location>
</feature>
<dbReference type="InterPro" id="IPR010775">
    <property type="entry name" value="DUF1365"/>
</dbReference>
<dbReference type="EMBL" id="CP069028">
    <property type="protein sequence ID" value="QRC95984.1"/>
    <property type="molecule type" value="Genomic_DNA"/>
</dbReference>
<dbReference type="OMA" id="DVWMKDF"/>
<dbReference type="PANTHER" id="PTHR33973">
    <property type="entry name" value="OS07G0153300 PROTEIN"/>
    <property type="match status" value="1"/>
</dbReference>
<proteinExistence type="predicted"/>
<gene>
    <name evidence="3" type="ORF">JI435_056250</name>
</gene>
<dbReference type="PANTHER" id="PTHR33973:SF4">
    <property type="entry name" value="OS07G0153300 PROTEIN"/>
    <property type="match status" value="1"/>
</dbReference>
<feature type="transmembrane region" description="Helical" evidence="1">
    <location>
        <begin position="87"/>
        <end position="108"/>
    </location>
</feature>